<proteinExistence type="predicted"/>
<keyword evidence="1" id="KW-1133">Transmembrane helix</keyword>
<dbReference type="EMBL" id="CAXAMM010010402">
    <property type="protein sequence ID" value="CAK9023252.1"/>
    <property type="molecule type" value="Genomic_DNA"/>
</dbReference>
<dbReference type="Proteomes" id="UP001642464">
    <property type="component" value="Unassembled WGS sequence"/>
</dbReference>
<feature type="transmembrane region" description="Helical" evidence="1">
    <location>
        <begin position="153"/>
        <end position="171"/>
    </location>
</feature>
<feature type="transmembrane region" description="Helical" evidence="1">
    <location>
        <begin position="244"/>
        <end position="263"/>
    </location>
</feature>
<feature type="transmembrane region" description="Helical" evidence="1">
    <location>
        <begin position="478"/>
        <end position="497"/>
    </location>
</feature>
<evidence type="ECO:0000313" key="3">
    <source>
        <dbReference type="Proteomes" id="UP001642464"/>
    </source>
</evidence>
<evidence type="ECO:0000313" key="2">
    <source>
        <dbReference type="EMBL" id="CAK9023252.1"/>
    </source>
</evidence>
<feature type="transmembrane region" description="Helical" evidence="1">
    <location>
        <begin position="110"/>
        <end position="133"/>
    </location>
</feature>
<keyword evidence="1" id="KW-0472">Membrane</keyword>
<keyword evidence="1" id="KW-0812">Transmembrane</keyword>
<comment type="caution">
    <text evidence="2">The sequence shown here is derived from an EMBL/GenBank/DDBJ whole genome shotgun (WGS) entry which is preliminary data.</text>
</comment>
<keyword evidence="3" id="KW-1185">Reference proteome</keyword>
<feature type="transmembrane region" description="Helical" evidence="1">
    <location>
        <begin position="451"/>
        <end position="472"/>
    </location>
</feature>
<accession>A0ABP0K9K6</accession>
<sequence>MVAELEQLEHECEAPVPEERDILARNSSDLFDDKERTDDLVDWLSQIKLTDERFLRATPAYRVVECAGRPLRRSHGDHFRHSQAVAEISKFISHSWQASAWSKIWTLLVYYNWVAAVLIGNLVACVAMILFTYDLLPGFTRVQRFSTEPTFQGAWSLSLGLISYVSVLLLRRPREGVFLDRCCVNQVDDAEKMEGLINMCACLKHSKKLLVIWDQTYCRRLWCIFEMAAFLKTHSLGGLLVQPLYMASFVLACNLVNTMAMFVDLVLPYESHFTVYMYILGLCAYAWLAGTAVVHFSESVTTAEQQLMTFKVANAQCYCCFVGHQVNGGELQCDRKVILQCLQHWFSSIQEFEKNVQNRVRKALTHQLGSALYLYHLSMVGNLPLLWAQMDKASARLRQGDAEGALAAGIIGSCGLVIFTPMCIAVVLLTVRSLRYAFPASHCTFKRLAGVLAFLVMQLMIHSTLELMVVSAGLLPGAALWSGIWLLPSLLLSWCASRLNFQRGAERQEAA</sequence>
<gene>
    <name evidence="2" type="ORF">SCF082_LOCUS16141</name>
</gene>
<reference evidence="2 3" key="1">
    <citation type="submission" date="2024-02" db="EMBL/GenBank/DDBJ databases">
        <authorList>
            <person name="Chen Y."/>
            <person name="Shah S."/>
            <person name="Dougan E. K."/>
            <person name="Thang M."/>
            <person name="Chan C."/>
        </authorList>
    </citation>
    <scope>NUCLEOTIDE SEQUENCE [LARGE SCALE GENOMIC DNA]</scope>
</reference>
<feature type="transmembrane region" description="Helical" evidence="1">
    <location>
        <begin position="368"/>
        <end position="387"/>
    </location>
</feature>
<evidence type="ECO:0000256" key="1">
    <source>
        <dbReference type="SAM" id="Phobius"/>
    </source>
</evidence>
<name>A0ABP0K9K6_9DINO</name>
<feature type="transmembrane region" description="Helical" evidence="1">
    <location>
        <begin position="407"/>
        <end position="431"/>
    </location>
</feature>
<organism evidence="2 3">
    <name type="scientific">Durusdinium trenchii</name>
    <dbReference type="NCBI Taxonomy" id="1381693"/>
    <lineage>
        <taxon>Eukaryota</taxon>
        <taxon>Sar</taxon>
        <taxon>Alveolata</taxon>
        <taxon>Dinophyceae</taxon>
        <taxon>Suessiales</taxon>
        <taxon>Symbiodiniaceae</taxon>
        <taxon>Durusdinium</taxon>
    </lineage>
</organism>
<feature type="transmembrane region" description="Helical" evidence="1">
    <location>
        <begin position="275"/>
        <end position="296"/>
    </location>
</feature>
<protein>
    <submittedName>
        <fullName evidence="2">Uncharacterized protein</fullName>
    </submittedName>
</protein>